<name>A0A849KYL8_9HYPH</name>
<reference evidence="1 2" key="1">
    <citation type="submission" date="2020-05" db="EMBL/GenBank/DDBJ databases">
        <title>Draft Genome Sequence of Ochrobactrum soli Isolated from Stable Fly Gut.</title>
        <authorList>
            <person name="Pileggi M.T."/>
            <person name="Vazhakkala L.J."/>
            <person name="Wong C.N."/>
        </authorList>
    </citation>
    <scope>NUCLEOTIDE SEQUENCE [LARGE SCALE GENOMIC DNA]</scope>
    <source>
        <strain evidence="1 2">MTP-C0764</strain>
    </source>
</reference>
<sequence length="233" mass="26459">MAKCYRCGEKATSREHYPPKALFPRDSRLQLRTVPSCDLHNSARSGDDQYFLAHIAINCSREGNLARNLFLDKVLPQIRMSGGYAAVLINGSRTLGDGTRVYSVDVERIDRVLDSICHATFYAHFRKQFDDSMHYIHHRYPNFVSEDVDENACNGSAQQFIEQFSQVHPGMTIPHNFVVNEQPVYSCNVVAPAGDEGSITMHHTFFGIFHVISFLTRQWEREIAESLKKAAFG</sequence>
<accession>A0A849KYL8</accession>
<dbReference type="AlphaFoldDB" id="A0A849KYL8"/>
<proteinExistence type="predicted"/>
<protein>
    <submittedName>
        <fullName evidence="1">Uncharacterized protein</fullName>
    </submittedName>
</protein>
<comment type="caution">
    <text evidence="1">The sequence shown here is derived from an EMBL/GenBank/DDBJ whole genome shotgun (WGS) entry which is preliminary data.</text>
</comment>
<evidence type="ECO:0000313" key="2">
    <source>
        <dbReference type="Proteomes" id="UP000574931"/>
    </source>
</evidence>
<dbReference type="EMBL" id="JABFCY010000018">
    <property type="protein sequence ID" value="NNU63076.1"/>
    <property type="molecule type" value="Genomic_DNA"/>
</dbReference>
<gene>
    <name evidence="1" type="ORF">HKX02_22880</name>
</gene>
<organism evidence="1 2">
    <name type="scientific">Ochrobactrum soli</name>
    <dbReference type="NCBI Taxonomy" id="2448455"/>
    <lineage>
        <taxon>Bacteria</taxon>
        <taxon>Pseudomonadati</taxon>
        <taxon>Pseudomonadota</taxon>
        <taxon>Alphaproteobacteria</taxon>
        <taxon>Hyphomicrobiales</taxon>
        <taxon>Brucellaceae</taxon>
        <taxon>Brucella/Ochrobactrum group</taxon>
        <taxon>Ochrobactrum</taxon>
    </lineage>
</organism>
<dbReference type="RefSeq" id="WP_171319447.1">
    <property type="nucleotide sequence ID" value="NZ_JABFCY010000018.1"/>
</dbReference>
<evidence type="ECO:0000313" key="1">
    <source>
        <dbReference type="EMBL" id="NNU63076.1"/>
    </source>
</evidence>
<keyword evidence="2" id="KW-1185">Reference proteome</keyword>
<dbReference type="Proteomes" id="UP000574931">
    <property type="component" value="Unassembled WGS sequence"/>
</dbReference>